<dbReference type="InterPro" id="IPR018392">
    <property type="entry name" value="LysM"/>
</dbReference>
<organism evidence="3 4">
    <name type="scientific">Colwellia ponticola</name>
    <dbReference type="NCBI Taxonomy" id="2304625"/>
    <lineage>
        <taxon>Bacteria</taxon>
        <taxon>Pseudomonadati</taxon>
        <taxon>Pseudomonadota</taxon>
        <taxon>Gammaproteobacteria</taxon>
        <taxon>Alteromonadales</taxon>
        <taxon>Colwelliaceae</taxon>
        <taxon>Colwellia</taxon>
    </lineage>
</organism>
<sequence>MLKKIIFILSLLSLLSLLSCSLLTLAEQIKLNDDAPKTYVVVKGDTLWDISTLFLQQPWLWPKLWRLNPEINNPHLIYPGDILKLVFDDNGEPMLVLEPVKPSYKWSPQIRQEQKKDSAITLLPLAVIAPFINYTNLLSEDELEVLPYIIGSDEGYRMSIKDFNVYVSADLDVAHSYAIYDKGEELFDPETGDSLGFYVNLVGTGQVLARGDINNDIPSTINVSEAKREIQTGDYVIPVNDGQLFPAVFSMKAAHESLRGAIVKAISNGREFAKLEVVMINRGIEHGVTVGDVMAIKRNSPAVVETGSGPAYSAETSRWNKMTSADYKMPVESLGKLMIFKVYHKASLALILHTDKPARINDLITAP</sequence>
<dbReference type="OrthoDB" id="9765158at2"/>
<dbReference type="SMART" id="SM00257">
    <property type="entry name" value="LysM"/>
    <property type="match status" value="1"/>
</dbReference>
<dbReference type="InterPro" id="IPR036779">
    <property type="entry name" value="LysM_dom_sf"/>
</dbReference>
<dbReference type="SUPFAM" id="SSF54106">
    <property type="entry name" value="LysM domain"/>
    <property type="match status" value="1"/>
</dbReference>
<keyword evidence="1" id="KW-0732">Signal</keyword>
<evidence type="ECO:0000256" key="1">
    <source>
        <dbReference type="SAM" id="SignalP"/>
    </source>
</evidence>
<dbReference type="Proteomes" id="UP000307702">
    <property type="component" value="Unassembled WGS sequence"/>
</dbReference>
<proteinExistence type="predicted"/>
<dbReference type="PROSITE" id="PS51257">
    <property type="entry name" value="PROKAR_LIPOPROTEIN"/>
    <property type="match status" value="1"/>
</dbReference>
<dbReference type="PANTHER" id="PTHR34700:SF4">
    <property type="entry name" value="PHAGE-LIKE ELEMENT PBSX PROTEIN XKDP"/>
    <property type="match status" value="1"/>
</dbReference>
<dbReference type="RefSeq" id="WP_138622556.1">
    <property type="nucleotide sequence ID" value="NZ_SZVP01000007.1"/>
</dbReference>
<dbReference type="EMBL" id="SZVP01000007">
    <property type="protein sequence ID" value="TMM45211.1"/>
    <property type="molecule type" value="Genomic_DNA"/>
</dbReference>
<dbReference type="Gene3D" id="3.10.350.10">
    <property type="entry name" value="LysM domain"/>
    <property type="match status" value="1"/>
</dbReference>
<dbReference type="CDD" id="cd00118">
    <property type="entry name" value="LysM"/>
    <property type="match status" value="1"/>
</dbReference>
<name>A0A8H2JPA9_9GAMM</name>
<feature type="domain" description="LysM" evidence="2">
    <location>
        <begin position="37"/>
        <end position="85"/>
    </location>
</feature>
<gene>
    <name evidence="3" type="ORF">FCS21_08960</name>
</gene>
<evidence type="ECO:0000313" key="4">
    <source>
        <dbReference type="Proteomes" id="UP000307702"/>
    </source>
</evidence>
<reference evidence="3 4" key="1">
    <citation type="submission" date="2019-05" db="EMBL/GenBank/DDBJ databases">
        <title>Colwellia ponticola sp. nov., isolated from seawater.</title>
        <authorList>
            <person name="Yoon J.-H."/>
        </authorList>
    </citation>
    <scope>NUCLEOTIDE SEQUENCE [LARGE SCALE GENOMIC DNA]</scope>
    <source>
        <strain evidence="3 4">OISW-25</strain>
    </source>
</reference>
<feature type="chain" id="PRO_5034379630" evidence="1">
    <location>
        <begin position="27"/>
        <end position="367"/>
    </location>
</feature>
<evidence type="ECO:0000259" key="2">
    <source>
        <dbReference type="PROSITE" id="PS51782"/>
    </source>
</evidence>
<keyword evidence="4" id="KW-1185">Reference proteome</keyword>
<accession>A0A8H2JPA9</accession>
<feature type="signal peptide" evidence="1">
    <location>
        <begin position="1"/>
        <end position="26"/>
    </location>
</feature>
<dbReference type="PROSITE" id="PS51782">
    <property type="entry name" value="LYSM"/>
    <property type="match status" value="1"/>
</dbReference>
<evidence type="ECO:0000313" key="3">
    <source>
        <dbReference type="EMBL" id="TMM45211.1"/>
    </source>
</evidence>
<dbReference type="AlphaFoldDB" id="A0A8H2JPA9"/>
<dbReference type="InterPro" id="IPR052196">
    <property type="entry name" value="Bact_Kbp"/>
</dbReference>
<dbReference type="PANTHER" id="PTHR34700">
    <property type="entry name" value="POTASSIUM BINDING PROTEIN KBP"/>
    <property type="match status" value="1"/>
</dbReference>
<dbReference type="Pfam" id="PF01476">
    <property type="entry name" value="LysM"/>
    <property type="match status" value="1"/>
</dbReference>
<protein>
    <submittedName>
        <fullName evidence="3">LysM peptidoglycan-binding domain-containing protein</fullName>
    </submittedName>
</protein>
<comment type="caution">
    <text evidence="3">The sequence shown here is derived from an EMBL/GenBank/DDBJ whole genome shotgun (WGS) entry which is preliminary data.</text>
</comment>